<dbReference type="Proteomes" id="UP000008004">
    <property type="component" value="Chromosome"/>
</dbReference>
<sequence>MRHRRQRLFHQAPQRALHQVRQVAKVHRRSLLDSDVTRVIPPT</sequence>
<proteinExistence type="predicted"/>
<evidence type="ECO:0000313" key="1">
    <source>
        <dbReference type="EMBL" id="AFC44284.1"/>
    </source>
</evidence>
<dbReference type="HOGENOM" id="CLU_3236269_0_0_11"/>
<name>H8IRG3_MYCIA</name>
<protein>
    <submittedName>
        <fullName evidence="1">Uncharacterized protein</fullName>
    </submittedName>
</protein>
<dbReference type="EMBL" id="CP003322">
    <property type="protein sequence ID" value="AFC44284.1"/>
    <property type="molecule type" value="Genomic_DNA"/>
</dbReference>
<organism evidence="1 2">
    <name type="scientific">Mycobacterium intracellulare (strain ATCC 13950 / DSM 43223 / JCM 6384 / NCTC 13025 / 3600)</name>
    <dbReference type="NCBI Taxonomy" id="487521"/>
    <lineage>
        <taxon>Bacteria</taxon>
        <taxon>Bacillati</taxon>
        <taxon>Actinomycetota</taxon>
        <taxon>Actinomycetes</taxon>
        <taxon>Mycobacteriales</taxon>
        <taxon>Mycobacteriaceae</taxon>
        <taxon>Mycobacterium</taxon>
        <taxon>Mycobacterium avium complex (MAC)</taxon>
    </lineage>
</organism>
<evidence type="ECO:0000313" key="2">
    <source>
        <dbReference type="Proteomes" id="UP000008004"/>
    </source>
</evidence>
<dbReference type="AlphaFoldDB" id="H8IRG3"/>
<dbReference type="KEGG" id="mia:OCU_30650"/>
<accession>H8IRG3</accession>
<reference evidence="1 2" key="1">
    <citation type="journal article" date="2012" name="J. Bacteriol.">
        <title>Complete genome sequence of Mycobacterium intracellulare strain ATCC 13950T.</title>
        <authorList>
            <person name="Kim B.J."/>
            <person name="Choi B.S."/>
            <person name="Lim J.S."/>
            <person name="Choi I.Y."/>
            <person name="Lee J.H."/>
            <person name="Chun J."/>
            <person name="Kook Y.H."/>
            <person name="Kim B.J."/>
        </authorList>
    </citation>
    <scope>NUCLEOTIDE SEQUENCE [LARGE SCALE GENOMIC DNA]</scope>
    <source>
        <strain evidence="2">ATCC 13950 / DSM 43223 / JCM 6384 / NCTC 13025 / 3600</strain>
    </source>
</reference>
<gene>
    <name evidence="1" type="ordered locus">OCU_30650</name>
</gene>